<dbReference type="InterPro" id="IPR036188">
    <property type="entry name" value="FAD/NAD-bd_sf"/>
</dbReference>
<dbReference type="PANTHER" id="PTHR48105">
    <property type="entry name" value="THIOREDOXIN REDUCTASE 1-RELATED-RELATED"/>
    <property type="match status" value="1"/>
</dbReference>
<evidence type="ECO:0000313" key="7">
    <source>
        <dbReference type="Proteomes" id="UP001056500"/>
    </source>
</evidence>
<comment type="subunit">
    <text evidence="2">Homodimer.</text>
</comment>
<evidence type="ECO:0000256" key="1">
    <source>
        <dbReference type="ARBA" id="ARBA00001974"/>
    </source>
</evidence>
<evidence type="ECO:0000313" key="6">
    <source>
        <dbReference type="EMBL" id="USG63547.1"/>
    </source>
</evidence>
<evidence type="ECO:0000259" key="5">
    <source>
        <dbReference type="Pfam" id="PF07992"/>
    </source>
</evidence>
<organism evidence="6 7">
    <name type="scientific">Brevibacillus ruminantium</name>
    <dbReference type="NCBI Taxonomy" id="2950604"/>
    <lineage>
        <taxon>Bacteria</taxon>
        <taxon>Bacillati</taxon>
        <taxon>Bacillota</taxon>
        <taxon>Bacilli</taxon>
        <taxon>Bacillales</taxon>
        <taxon>Paenibacillaceae</taxon>
        <taxon>Brevibacillus</taxon>
    </lineage>
</organism>
<feature type="domain" description="FAD/NAD(P)-binding" evidence="5">
    <location>
        <begin position="3"/>
        <end position="172"/>
    </location>
</feature>
<sequence>MTFDTVIIGGGIAGWQAAIQLCRSLRRVAVIDAGGGRSSASRGYRNLLGFPAGVSGEQLRHAGRSYATNLGAVFVQDEVISLAQTPDRLFHLTTRSQRILQGQTIVLATGIDDPFPQIEGLRECLGISVFICPDCDGYEAVGKRTAVIGKEAQVAEMAKAISYYTDQLVLLHDKSTEHQKQIARILHIDGKVAGVELESGEKIEVERIFLAYPGARVQSQLLRSLSVQLNEKGHVLVDPRTKETSHPGIWAIGDVTVHSQQVAIAMGDGLQAAIWIHKRLQEQSRMHQETCTAKEHT</sequence>
<dbReference type="InterPro" id="IPR050097">
    <property type="entry name" value="Ferredoxin-NADP_redctase_2"/>
</dbReference>
<reference evidence="6" key="1">
    <citation type="submission" date="2022-06" db="EMBL/GenBank/DDBJ databases">
        <title>Genome sequencing of Brevibacillus sp. BB3-R1.</title>
        <authorList>
            <person name="Heo J."/>
            <person name="Lee D."/>
            <person name="Won M."/>
            <person name="Han B.-H."/>
            <person name="Hong S.-B."/>
            <person name="Kwon S.-W."/>
        </authorList>
    </citation>
    <scope>NUCLEOTIDE SEQUENCE</scope>
    <source>
        <strain evidence="6">BB3-R1</strain>
    </source>
</reference>
<accession>A0ABY4W945</accession>
<name>A0ABY4W945_9BACL</name>
<dbReference type="Gene3D" id="3.50.50.60">
    <property type="entry name" value="FAD/NAD(P)-binding domain"/>
    <property type="match status" value="2"/>
</dbReference>
<gene>
    <name evidence="6" type="ORF">NDK47_15325</name>
</gene>
<dbReference type="EMBL" id="CP098755">
    <property type="protein sequence ID" value="USG63547.1"/>
    <property type="molecule type" value="Genomic_DNA"/>
</dbReference>
<keyword evidence="3" id="KW-0285">Flavoprotein</keyword>
<evidence type="ECO:0000256" key="3">
    <source>
        <dbReference type="ARBA" id="ARBA00022630"/>
    </source>
</evidence>
<comment type="cofactor">
    <cofactor evidence="1">
        <name>FAD</name>
        <dbReference type="ChEBI" id="CHEBI:57692"/>
    </cofactor>
</comment>
<dbReference type="SUPFAM" id="SSF51905">
    <property type="entry name" value="FAD/NAD(P)-binding domain"/>
    <property type="match status" value="1"/>
</dbReference>
<evidence type="ECO:0000256" key="2">
    <source>
        <dbReference type="ARBA" id="ARBA00011738"/>
    </source>
</evidence>
<proteinExistence type="predicted"/>
<evidence type="ECO:0000256" key="4">
    <source>
        <dbReference type="ARBA" id="ARBA00023002"/>
    </source>
</evidence>
<dbReference type="Pfam" id="PF07992">
    <property type="entry name" value="Pyr_redox_2"/>
    <property type="match status" value="2"/>
</dbReference>
<dbReference type="RefSeq" id="WP_251870628.1">
    <property type="nucleotide sequence ID" value="NZ_CP098755.1"/>
</dbReference>
<feature type="domain" description="FAD/NAD(P)-binding" evidence="5">
    <location>
        <begin position="181"/>
        <end position="269"/>
    </location>
</feature>
<dbReference type="PRINTS" id="PR00368">
    <property type="entry name" value="FADPNR"/>
</dbReference>
<dbReference type="PRINTS" id="PR00469">
    <property type="entry name" value="PNDRDTASEII"/>
</dbReference>
<protein>
    <submittedName>
        <fullName evidence="6">NAD(P)/FAD-dependent oxidoreductase</fullName>
    </submittedName>
</protein>
<dbReference type="InterPro" id="IPR023753">
    <property type="entry name" value="FAD/NAD-binding_dom"/>
</dbReference>
<keyword evidence="4" id="KW-0560">Oxidoreductase</keyword>
<keyword evidence="7" id="KW-1185">Reference proteome</keyword>
<dbReference type="Proteomes" id="UP001056500">
    <property type="component" value="Chromosome"/>
</dbReference>